<protein>
    <submittedName>
        <fullName evidence="1">Uncharacterized protein</fullName>
    </submittedName>
</protein>
<accession>A0ABY4E2Q9</accession>
<evidence type="ECO:0000313" key="1">
    <source>
        <dbReference type="EMBL" id="UOO89675.1"/>
    </source>
</evidence>
<gene>
    <name evidence="1" type="ORF">LVJ82_01420</name>
</gene>
<dbReference type="RefSeq" id="WP_058305561.1">
    <property type="nucleotide sequence ID" value="NZ_CABKVG010000007.1"/>
</dbReference>
<dbReference type="Proteomes" id="UP000832011">
    <property type="component" value="Chromosome"/>
</dbReference>
<dbReference type="EMBL" id="CP091511">
    <property type="protein sequence ID" value="UOO89675.1"/>
    <property type="molecule type" value="Genomic_DNA"/>
</dbReference>
<proteinExistence type="predicted"/>
<sequence length="76" mass="8825">MNLDKEMEAHKFNLQQILHAGFKSYPKNESAIYAILNSAHLLSLIESIRNDEINVDKIPELKTEILEYYKVSGIKY</sequence>
<organism evidence="1 2">
    <name type="scientific">Vitreoscilla massiliensis</name>
    <dbReference type="NCBI Taxonomy" id="1689272"/>
    <lineage>
        <taxon>Bacteria</taxon>
        <taxon>Pseudomonadati</taxon>
        <taxon>Pseudomonadota</taxon>
        <taxon>Betaproteobacteria</taxon>
        <taxon>Neisseriales</taxon>
        <taxon>Neisseriaceae</taxon>
        <taxon>Vitreoscilla</taxon>
    </lineage>
</organism>
<reference evidence="1 2" key="1">
    <citation type="journal article" date="2022" name="Res Sq">
        <title>Evolution of multicellular longitudinally dividing oral cavity symbionts (Neisseriaceae).</title>
        <authorList>
            <person name="Nyongesa S."/>
            <person name="Weber P."/>
            <person name="Bernet E."/>
            <person name="Pullido F."/>
            <person name="Nieckarz M."/>
            <person name="Delaby M."/>
            <person name="Nieves C."/>
            <person name="Viehboeck T."/>
            <person name="Krause N."/>
            <person name="Rivera-Millot A."/>
            <person name="Nakamura A."/>
            <person name="Vischer N."/>
            <person name="VanNieuwenhze M."/>
            <person name="Brun Y."/>
            <person name="Cava F."/>
            <person name="Bulgheresi S."/>
            <person name="Veyrier F."/>
        </authorList>
    </citation>
    <scope>NUCLEOTIDE SEQUENCE [LARGE SCALE GENOMIC DNA]</scope>
    <source>
        <strain evidence="1 2">SN4</strain>
    </source>
</reference>
<evidence type="ECO:0000313" key="2">
    <source>
        <dbReference type="Proteomes" id="UP000832011"/>
    </source>
</evidence>
<keyword evidence="2" id="KW-1185">Reference proteome</keyword>
<name>A0ABY4E2Q9_9NEIS</name>